<feature type="domain" description="Ig-like" evidence="3">
    <location>
        <begin position="6"/>
        <end position="73"/>
    </location>
</feature>
<dbReference type="GO" id="GO:0009897">
    <property type="term" value="C:external side of plasma membrane"/>
    <property type="evidence" value="ECO:0007669"/>
    <property type="project" value="TreeGrafter"/>
</dbReference>
<name>A0A850Y0S3_AEGCA</name>
<dbReference type="SUPFAM" id="SSF48726">
    <property type="entry name" value="Immunoglobulin"/>
    <property type="match status" value="1"/>
</dbReference>
<dbReference type="InterPro" id="IPR003599">
    <property type="entry name" value="Ig_sub"/>
</dbReference>
<dbReference type="GO" id="GO:0004888">
    <property type="term" value="F:transmembrane signaling receptor activity"/>
    <property type="evidence" value="ECO:0007669"/>
    <property type="project" value="TreeGrafter"/>
</dbReference>
<dbReference type="InterPro" id="IPR007110">
    <property type="entry name" value="Ig-like_dom"/>
</dbReference>
<dbReference type="InterPro" id="IPR050488">
    <property type="entry name" value="Ig_Fc_receptor"/>
</dbReference>
<dbReference type="PANTHER" id="PTHR11481:SF64">
    <property type="entry name" value="FC RECEPTOR-LIKE PROTEIN 4"/>
    <property type="match status" value="1"/>
</dbReference>
<keyword evidence="5" id="KW-1185">Reference proteome</keyword>
<accession>A0A850Y0S3</accession>
<feature type="non-terminal residue" evidence="4">
    <location>
        <position position="102"/>
    </location>
</feature>
<dbReference type="AlphaFoldDB" id="A0A850Y0S3"/>
<comment type="caution">
    <text evidence="4">The sequence shown here is derived from an EMBL/GenBank/DDBJ whole genome shotgun (WGS) entry which is preliminary data.</text>
</comment>
<feature type="non-terminal residue" evidence="4">
    <location>
        <position position="1"/>
    </location>
</feature>
<dbReference type="InterPro" id="IPR036179">
    <property type="entry name" value="Ig-like_dom_sf"/>
</dbReference>
<evidence type="ECO:0000256" key="1">
    <source>
        <dbReference type="ARBA" id="ARBA00022729"/>
    </source>
</evidence>
<evidence type="ECO:0000259" key="3">
    <source>
        <dbReference type="PROSITE" id="PS50835"/>
    </source>
</evidence>
<dbReference type="Gene3D" id="2.60.40.10">
    <property type="entry name" value="Immunoglobulins"/>
    <property type="match status" value="1"/>
</dbReference>
<gene>
    <name evidence="4" type="primary">Fcgr3</name>
    <name evidence="4" type="ORF">AEGCAU_R15068</name>
</gene>
<protein>
    <submittedName>
        <fullName evidence="4">FCGR3 protein</fullName>
    </submittedName>
</protein>
<reference evidence="4" key="1">
    <citation type="submission" date="2019-10" db="EMBL/GenBank/DDBJ databases">
        <title>Bird 10,000 Genomes (B10K) Project - Family phase.</title>
        <authorList>
            <person name="Zhang G."/>
        </authorList>
    </citation>
    <scope>NUCLEOTIDE SEQUENCE</scope>
    <source>
        <strain evidence="4">B10K-DU-002-10</strain>
        <tissue evidence="4">Muscle</tissue>
    </source>
</reference>
<dbReference type="PROSITE" id="PS50835">
    <property type="entry name" value="IG_LIKE"/>
    <property type="match status" value="1"/>
</dbReference>
<dbReference type="Proteomes" id="UP000628412">
    <property type="component" value="Unassembled WGS sequence"/>
</dbReference>
<dbReference type="InterPro" id="IPR003598">
    <property type="entry name" value="Ig_sub2"/>
</dbReference>
<dbReference type="EMBL" id="WEIU01007247">
    <property type="protein sequence ID" value="NWH87002.1"/>
    <property type="molecule type" value="Genomic_DNA"/>
</dbReference>
<sequence length="102" mass="11885">QDPLSPDWLVLQVPTGALLEGDTVTMRCRSWRNKSLIRVRFYHGEKHLREPRKGTELSLSPLQLHHSGRYRCRGWVGTVMQQWRESELVAVTVQSECRDGDR</sequence>
<dbReference type="GO" id="GO:0007166">
    <property type="term" value="P:cell surface receptor signaling pathway"/>
    <property type="evidence" value="ECO:0007669"/>
    <property type="project" value="TreeGrafter"/>
</dbReference>
<dbReference type="SMART" id="SM00409">
    <property type="entry name" value="IG"/>
    <property type="match status" value="1"/>
</dbReference>
<dbReference type="InterPro" id="IPR013783">
    <property type="entry name" value="Ig-like_fold"/>
</dbReference>
<evidence type="ECO:0000256" key="2">
    <source>
        <dbReference type="ARBA" id="ARBA00023157"/>
    </source>
</evidence>
<dbReference type="PANTHER" id="PTHR11481">
    <property type="entry name" value="IMMUNOGLOBULIN FC RECEPTOR"/>
    <property type="match status" value="1"/>
</dbReference>
<dbReference type="GO" id="GO:0006955">
    <property type="term" value="P:immune response"/>
    <property type="evidence" value="ECO:0007669"/>
    <property type="project" value="TreeGrafter"/>
</dbReference>
<evidence type="ECO:0000313" key="4">
    <source>
        <dbReference type="EMBL" id="NWH87002.1"/>
    </source>
</evidence>
<proteinExistence type="predicted"/>
<evidence type="ECO:0000313" key="5">
    <source>
        <dbReference type="Proteomes" id="UP000628412"/>
    </source>
</evidence>
<keyword evidence="1" id="KW-0732">Signal</keyword>
<keyword evidence="2" id="KW-1015">Disulfide bond</keyword>
<dbReference type="Pfam" id="PF13895">
    <property type="entry name" value="Ig_2"/>
    <property type="match status" value="1"/>
</dbReference>
<dbReference type="SMART" id="SM00408">
    <property type="entry name" value="IGc2"/>
    <property type="match status" value="1"/>
</dbReference>
<organism evidence="4 5">
    <name type="scientific">Aegithalos caudatus</name>
    <name type="common">Long-tailed tit</name>
    <name type="synonym">Acredula caudata</name>
    <dbReference type="NCBI Taxonomy" id="73327"/>
    <lineage>
        <taxon>Eukaryota</taxon>
        <taxon>Metazoa</taxon>
        <taxon>Chordata</taxon>
        <taxon>Craniata</taxon>
        <taxon>Vertebrata</taxon>
        <taxon>Euteleostomi</taxon>
        <taxon>Archelosauria</taxon>
        <taxon>Archosauria</taxon>
        <taxon>Dinosauria</taxon>
        <taxon>Saurischia</taxon>
        <taxon>Theropoda</taxon>
        <taxon>Coelurosauria</taxon>
        <taxon>Aves</taxon>
        <taxon>Neognathae</taxon>
        <taxon>Neoaves</taxon>
        <taxon>Telluraves</taxon>
        <taxon>Australaves</taxon>
        <taxon>Passeriformes</taxon>
        <taxon>Sylvioidea</taxon>
        <taxon>Aegithalidae</taxon>
        <taxon>Aegithalos</taxon>
    </lineage>
</organism>